<accession>A0AAV2VNU5</accession>
<protein>
    <submittedName>
        <fullName evidence="1">Uncharacterized protein</fullName>
    </submittedName>
</protein>
<sequence>MSNEKMGSENALNFDVNKQLEQIEAFTREQQQEVQAMIAKSQAQFKVSDPEESVEKIETEVNSMLSNVEGLLEQEMGKINQQLQQLLPSE</sequence>
<proteinExistence type="predicted"/>
<dbReference type="GeneID" id="97539875"/>
<dbReference type="AlphaFoldDB" id="A0AAV2VNU5"/>
<dbReference type="Proteomes" id="UP000018211">
    <property type="component" value="Unassembled WGS sequence"/>
</dbReference>
<reference evidence="1 2" key="1">
    <citation type="journal article" date="2013" name="ISME J.">
        <title>Comparative genomics of pathogenic lineages of Vibrio nigripulchritudo identifies virulence-associated traits.</title>
        <authorList>
            <person name="Goudenege D."/>
            <person name="Labreuche Y."/>
            <person name="Krin E."/>
            <person name="Ansquer D."/>
            <person name="Mangenot S."/>
            <person name="Calteau A."/>
            <person name="Medigue C."/>
            <person name="Mazel D."/>
            <person name="Polz M.F."/>
            <person name="Le Roux F."/>
        </authorList>
    </citation>
    <scope>NUCLEOTIDE SEQUENCE [LARGE SCALE GENOMIC DNA]</scope>
    <source>
        <strain evidence="1 2">SOn1</strain>
    </source>
</reference>
<comment type="caution">
    <text evidence="1">The sequence shown here is derived from an EMBL/GenBank/DDBJ whole genome shotgun (WGS) entry which is preliminary data.</text>
</comment>
<dbReference type="RefSeq" id="WP_022611523.1">
    <property type="nucleotide sequence ID" value="NZ_LK391965.1"/>
</dbReference>
<evidence type="ECO:0000313" key="2">
    <source>
        <dbReference type="Proteomes" id="UP000018211"/>
    </source>
</evidence>
<name>A0AAV2VNU5_9VIBR</name>
<evidence type="ECO:0000313" key="1">
    <source>
        <dbReference type="EMBL" id="CCO46366.1"/>
    </source>
</evidence>
<gene>
    <name evidence="1" type="ORF">VIBNISOn1_1750040</name>
</gene>
<dbReference type="EMBL" id="CAOF01000085">
    <property type="protein sequence ID" value="CCO46366.1"/>
    <property type="molecule type" value="Genomic_DNA"/>
</dbReference>
<organism evidence="1 2">
    <name type="scientific">Vibrio nigripulchritudo SOn1</name>
    <dbReference type="NCBI Taxonomy" id="1238450"/>
    <lineage>
        <taxon>Bacteria</taxon>
        <taxon>Pseudomonadati</taxon>
        <taxon>Pseudomonadota</taxon>
        <taxon>Gammaproteobacteria</taxon>
        <taxon>Vibrionales</taxon>
        <taxon>Vibrionaceae</taxon>
        <taxon>Vibrio</taxon>
    </lineage>
</organism>